<proteinExistence type="predicted"/>
<feature type="chain" id="PRO_5004986078" description="Transmembrane protein" evidence="2">
    <location>
        <begin position="19"/>
        <end position="210"/>
    </location>
</feature>
<dbReference type="Proteomes" id="UP000030108">
    <property type="component" value="Unassembled WGS sequence"/>
</dbReference>
<dbReference type="AlphaFoldDB" id="X8JB08"/>
<comment type="caution">
    <text evidence="3">The sequence shown here is derived from an EMBL/GenBank/DDBJ whole genome shotgun (WGS) entry which is preliminary data.</text>
</comment>
<feature type="region of interest" description="Disordered" evidence="1">
    <location>
        <begin position="187"/>
        <end position="210"/>
    </location>
</feature>
<reference evidence="4" key="1">
    <citation type="journal article" date="2014" name="Genome Announc.">
        <title>Draft genome sequence of the plant-pathogenic soil fungus Rhizoctonia solani anastomosis group 3 strain Rhs1AP.</title>
        <authorList>
            <person name="Cubeta M.A."/>
            <person name="Thomas E."/>
            <person name="Dean R.A."/>
            <person name="Jabaji S."/>
            <person name="Neate S.M."/>
            <person name="Tavantzis S."/>
            <person name="Toda T."/>
            <person name="Vilgalys R."/>
            <person name="Bharathan N."/>
            <person name="Fedorova-Abrams N."/>
            <person name="Pakala S.B."/>
            <person name="Pakala S.M."/>
            <person name="Zafar N."/>
            <person name="Joardar V."/>
            <person name="Losada L."/>
            <person name="Nierman W.C."/>
        </authorList>
    </citation>
    <scope>NUCLEOTIDE SEQUENCE [LARGE SCALE GENOMIC DNA]</scope>
    <source>
        <strain evidence="4">AG-3</strain>
    </source>
</reference>
<evidence type="ECO:0000313" key="4">
    <source>
        <dbReference type="Proteomes" id="UP000030108"/>
    </source>
</evidence>
<organism evidence="3 4">
    <name type="scientific">Rhizoctonia solani AG-3 Rhs1AP</name>
    <dbReference type="NCBI Taxonomy" id="1086054"/>
    <lineage>
        <taxon>Eukaryota</taxon>
        <taxon>Fungi</taxon>
        <taxon>Dikarya</taxon>
        <taxon>Basidiomycota</taxon>
        <taxon>Agaricomycotina</taxon>
        <taxon>Agaricomycetes</taxon>
        <taxon>Cantharellales</taxon>
        <taxon>Ceratobasidiaceae</taxon>
        <taxon>Rhizoctonia</taxon>
    </lineage>
</organism>
<feature type="signal peptide" evidence="2">
    <location>
        <begin position="1"/>
        <end position="18"/>
    </location>
</feature>
<evidence type="ECO:0000313" key="3">
    <source>
        <dbReference type="EMBL" id="EUC60907.1"/>
    </source>
</evidence>
<evidence type="ECO:0000256" key="1">
    <source>
        <dbReference type="SAM" id="MobiDB-lite"/>
    </source>
</evidence>
<accession>X8JB08</accession>
<dbReference type="EMBL" id="JATN01000319">
    <property type="protein sequence ID" value="EUC60907.1"/>
    <property type="molecule type" value="Genomic_DNA"/>
</dbReference>
<sequence>MVSFKNVVLLAATTFVLGVFSSGDSPKGRISLLSSSGSEKHPSNVIWKDIPLTPETHSKLAKFHSKAPTENNNPWLNSPPVTKGLSPAVVDAFKANNNPQLTTDDALKEEKTKLRRLKAFGKKGSELTTDYALKEEKPGLRRLPGFGKKGSELTMVDALKEEQPQLTTDHILKQKQPRLRRPMFLKEKKPPLAEFNPLKTEKSITKQKVN</sequence>
<gene>
    <name evidence="3" type="ORF">RSOL_375220</name>
</gene>
<evidence type="ECO:0008006" key="5">
    <source>
        <dbReference type="Google" id="ProtNLM"/>
    </source>
</evidence>
<keyword evidence="2" id="KW-0732">Signal</keyword>
<evidence type="ECO:0000256" key="2">
    <source>
        <dbReference type="SAM" id="SignalP"/>
    </source>
</evidence>
<feature type="non-terminal residue" evidence="3">
    <location>
        <position position="210"/>
    </location>
</feature>
<name>X8JB08_9AGAM</name>
<protein>
    <recommendedName>
        <fullName evidence="5">Transmembrane protein</fullName>
    </recommendedName>
</protein>